<dbReference type="Proteomes" id="UP000053690">
    <property type="component" value="Unassembled WGS sequence"/>
</dbReference>
<dbReference type="EMBL" id="LQBP01000002">
    <property type="protein sequence ID" value="KUJ80993.1"/>
    <property type="molecule type" value="Genomic_DNA"/>
</dbReference>
<reference evidence="3" key="1">
    <citation type="submission" date="2015-12" db="EMBL/GenBank/DDBJ databases">
        <authorList>
            <person name="Zhang G."/>
            <person name="Stingl U."/>
        </authorList>
    </citation>
    <scope>NUCLEOTIDE SEQUENCE [LARGE SCALE GENOMIC DNA]</scope>
    <source>
        <strain evidence="3">ZGT108</strain>
    </source>
</reference>
<proteinExistence type="predicted"/>
<feature type="compositionally biased region" description="Basic and acidic residues" evidence="1">
    <location>
        <begin position="49"/>
        <end position="61"/>
    </location>
</feature>
<evidence type="ECO:0000313" key="3">
    <source>
        <dbReference type="Proteomes" id="UP000053690"/>
    </source>
</evidence>
<dbReference type="AlphaFoldDB" id="A0A0X3TZ00"/>
<keyword evidence="3" id="KW-1185">Reference proteome</keyword>
<evidence type="ECO:0000313" key="2">
    <source>
        <dbReference type="EMBL" id="KUJ80993.1"/>
    </source>
</evidence>
<evidence type="ECO:0000256" key="1">
    <source>
        <dbReference type="SAM" id="MobiDB-lite"/>
    </source>
</evidence>
<dbReference type="STRING" id="1685378.AVO44_03715"/>
<protein>
    <submittedName>
        <fullName evidence="2">Uncharacterized protein</fullName>
    </submittedName>
</protein>
<organism evidence="2 3">
    <name type="scientific">Ruegeria profundi</name>
    <dbReference type="NCBI Taxonomy" id="1685378"/>
    <lineage>
        <taxon>Bacteria</taxon>
        <taxon>Pseudomonadati</taxon>
        <taxon>Pseudomonadota</taxon>
        <taxon>Alphaproteobacteria</taxon>
        <taxon>Rhodobacterales</taxon>
        <taxon>Roseobacteraceae</taxon>
        <taxon>Ruegeria</taxon>
    </lineage>
</organism>
<comment type="caution">
    <text evidence="2">The sequence shown here is derived from an EMBL/GenBank/DDBJ whole genome shotgun (WGS) entry which is preliminary data.</text>
</comment>
<accession>A0A0X3TZ00</accession>
<name>A0A0X3TZ00_9RHOB</name>
<sequence>MFPQMYQMTGLKYFHSTDLTDMKQAILDDGENGQKNERPKASKKPAQNQDKRPTLRKTNDS</sequence>
<gene>
    <name evidence="2" type="ORF">AVO44_03715</name>
</gene>
<feature type="region of interest" description="Disordered" evidence="1">
    <location>
        <begin position="27"/>
        <end position="61"/>
    </location>
</feature>